<organism evidence="2 3">
    <name type="scientific">Symbiodinium necroappetens</name>
    <dbReference type="NCBI Taxonomy" id="1628268"/>
    <lineage>
        <taxon>Eukaryota</taxon>
        <taxon>Sar</taxon>
        <taxon>Alveolata</taxon>
        <taxon>Dinophyceae</taxon>
        <taxon>Suessiales</taxon>
        <taxon>Symbiodiniaceae</taxon>
        <taxon>Symbiodinium</taxon>
    </lineage>
</organism>
<sequence length="103" mass="11354">MCFKCHRCNDRYAHETTSSDPRCLHKGPPGAFEDRHQVQNRKVQTPHNLSQKSEGMAAASQAGSWTYPTRGDQKISGAPGEGTVPADTMQCSRARGKQQLPSR</sequence>
<comment type="caution">
    <text evidence="2">The sequence shown here is derived from an EMBL/GenBank/DDBJ whole genome shotgun (WGS) entry which is preliminary data.</text>
</comment>
<keyword evidence="3" id="KW-1185">Reference proteome</keyword>
<protein>
    <submittedName>
        <fullName evidence="2">Uncharacterized protein</fullName>
    </submittedName>
</protein>
<evidence type="ECO:0000313" key="3">
    <source>
        <dbReference type="Proteomes" id="UP000601435"/>
    </source>
</evidence>
<gene>
    <name evidence="2" type="ORF">SNEC2469_LOCUS26972</name>
</gene>
<dbReference type="AlphaFoldDB" id="A0A813A6N8"/>
<reference evidence="2" key="1">
    <citation type="submission" date="2021-02" db="EMBL/GenBank/DDBJ databases">
        <authorList>
            <person name="Dougan E. K."/>
            <person name="Rhodes N."/>
            <person name="Thang M."/>
            <person name="Chan C."/>
        </authorList>
    </citation>
    <scope>NUCLEOTIDE SEQUENCE</scope>
</reference>
<evidence type="ECO:0000313" key="2">
    <source>
        <dbReference type="EMBL" id="CAE7857139.1"/>
    </source>
</evidence>
<proteinExistence type="predicted"/>
<feature type="region of interest" description="Disordered" evidence="1">
    <location>
        <begin position="38"/>
        <end position="103"/>
    </location>
</feature>
<feature type="compositionally biased region" description="Polar residues" evidence="1">
    <location>
        <begin position="40"/>
        <end position="53"/>
    </location>
</feature>
<name>A0A813A6N8_9DINO</name>
<evidence type="ECO:0000256" key="1">
    <source>
        <dbReference type="SAM" id="MobiDB-lite"/>
    </source>
</evidence>
<dbReference type="Proteomes" id="UP000601435">
    <property type="component" value="Unassembled WGS sequence"/>
</dbReference>
<dbReference type="EMBL" id="CAJNJA010055991">
    <property type="protein sequence ID" value="CAE7857139.1"/>
    <property type="molecule type" value="Genomic_DNA"/>
</dbReference>
<feature type="region of interest" description="Disordered" evidence="1">
    <location>
        <begin position="14"/>
        <end position="33"/>
    </location>
</feature>
<accession>A0A813A6N8</accession>